<reference evidence="9 10" key="1">
    <citation type="journal article" date="2021" name="Genome Biol.">
        <title>AFLAP: assembly-free linkage analysis pipeline using k-mers from genome sequencing data.</title>
        <authorList>
            <person name="Fletcher K."/>
            <person name="Zhang L."/>
            <person name="Gil J."/>
            <person name="Han R."/>
            <person name="Cavanaugh K."/>
            <person name="Michelmore R."/>
        </authorList>
    </citation>
    <scope>NUCLEOTIDE SEQUENCE [LARGE SCALE GENOMIC DNA]</scope>
    <source>
        <strain evidence="9 10">SF5</strain>
    </source>
</reference>
<dbReference type="GO" id="GO:0016971">
    <property type="term" value="F:flavin-dependent sulfhydryl oxidase activity"/>
    <property type="evidence" value="ECO:0007669"/>
    <property type="project" value="InterPro"/>
</dbReference>
<comment type="caution">
    <text evidence="9">The sequence shown here is derived from an EMBL/GenBank/DDBJ whole genome shotgun (WGS) entry which is preliminary data.</text>
</comment>
<gene>
    <name evidence="9" type="ORF">CCR75_008555</name>
</gene>
<dbReference type="GO" id="GO:0050660">
    <property type="term" value="F:flavin adenine dinucleotide binding"/>
    <property type="evidence" value="ECO:0007669"/>
    <property type="project" value="TreeGrafter"/>
</dbReference>
<proteinExistence type="predicted"/>
<dbReference type="Gene3D" id="1.20.120.310">
    <property type="entry name" value="ERV/ALR sulfhydryl oxidase domain"/>
    <property type="match status" value="1"/>
</dbReference>
<dbReference type="AlphaFoldDB" id="A0A976FQ69"/>
<evidence type="ECO:0000313" key="9">
    <source>
        <dbReference type="EMBL" id="TDH70898.1"/>
    </source>
</evidence>
<dbReference type="EC" id="1.8.3.2" evidence="6"/>
<evidence type="ECO:0000256" key="1">
    <source>
        <dbReference type="ARBA" id="ARBA00001974"/>
    </source>
</evidence>
<dbReference type="OrthoDB" id="17199at2759"/>
<dbReference type="EMBL" id="SHOA02000001">
    <property type="protein sequence ID" value="TDH70898.1"/>
    <property type="molecule type" value="Genomic_DNA"/>
</dbReference>
<dbReference type="InterPro" id="IPR017905">
    <property type="entry name" value="ERV/ALR_sulphydryl_oxidase"/>
</dbReference>
<dbReference type="GO" id="GO:0005739">
    <property type="term" value="C:mitochondrion"/>
    <property type="evidence" value="ECO:0007669"/>
    <property type="project" value="TreeGrafter"/>
</dbReference>
<feature type="region of interest" description="Disordered" evidence="7">
    <location>
        <begin position="148"/>
        <end position="172"/>
    </location>
</feature>
<dbReference type="KEGG" id="blac:94352278"/>
<accession>A0A976FQ69</accession>
<evidence type="ECO:0000256" key="2">
    <source>
        <dbReference type="ARBA" id="ARBA00022630"/>
    </source>
</evidence>
<dbReference type="Pfam" id="PF04777">
    <property type="entry name" value="Evr1_Alr"/>
    <property type="match status" value="1"/>
</dbReference>
<dbReference type="PROSITE" id="PS51324">
    <property type="entry name" value="ERV_ALR"/>
    <property type="match status" value="1"/>
</dbReference>
<evidence type="ECO:0000259" key="8">
    <source>
        <dbReference type="PROSITE" id="PS51324"/>
    </source>
</evidence>
<dbReference type="PANTHER" id="PTHR12645">
    <property type="entry name" value="ALR/ERV"/>
    <property type="match status" value="1"/>
</dbReference>
<evidence type="ECO:0000256" key="5">
    <source>
        <dbReference type="ARBA" id="ARBA00023157"/>
    </source>
</evidence>
<evidence type="ECO:0000256" key="7">
    <source>
        <dbReference type="SAM" id="MobiDB-lite"/>
    </source>
</evidence>
<comment type="cofactor">
    <cofactor evidence="1 6">
        <name>FAD</name>
        <dbReference type="ChEBI" id="CHEBI:57692"/>
    </cofactor>
</comment>
<keyword evidence="3 6" id="KW-0274">FAD</keyword>
<dbReference type="InterPro" id="IPR039799">
    <property type="entry name" value="ALR/ERV"/>
</dbReference>
<dbReference type="Proteomes" id="UP000294530">
    <property type="component" value="Unassembled WGS sequence"/>
</dbReference>
<evidence type="ECO:0000256" key="3">
    <source>
        <dbReference type="ARBA" id="ARBA00022827"/>
    </source>
</evidence>
<dbReference type="RefSeq" id="XP_067820397.1">
    <property type="nucleotide sequence ID" value="XM_067966607.1"/>
</dbReference>
<keyword evidence="10" id="KW-1185">Reference proteome</keyword>
<dbReference type="GeneID" id="94352278"/>
<dbReference type="FunFam" id="1.20.120.310:FF:000002">
    <property type="entry name" value="Sulfhydryl oxidase"/>
    <property type="match status" value="1"/>
</dbReference>
<keyword evidence="4 6" id="KW-0560">Oxidoreductase</keyword>
<dbReference type="InterPro" id="IPR036774">
    <property type="entry name" value="ERV/ALR_sulphydryl_oxid_sf"/>
</dbReference>
<name>A0A976FQ69_BRELC</name>
<sequence length="172" mass="19493">MVATKSDPNCVEPACADKMGFLKSAISKKVLVKMTQPEVSNDCPLNRMEIGNATWKLLHSMGIYYPDKPSPGYQAKAKTFIEALALMYPCVHCAEDFQEQITKSPPKVESRTTFSIWLCEQHNIVNHKIEKPLFECTMEKLDERWRKGNPKCWGQDGDEDSAEEALGHLRDS</sequence>
<feature type="domain" description="ERV/ALR sulfhydryl oxidase" evidence="8">
    <location>
        <begin position="43"/>
        <end position="145"/>
    </location>
</feature>
<keyword evidence="5" id="KW-1015">Disulfide bond</keyword>
<dbReference type="SUPFAM" id="SSF69000">
    <property type="entry name" value="FAD-dependent thiol oxidase"/>
    <property type="match status" value="1"/>
</dbReference>
<protein>
    <recommendedName>
        <fullName evidence="6">Sulfhydryl oxidase</fullName>
        <ecNumber evidence="6">1.8.3.2</ecNumber>
    </recommendedName>
</protein>
<dbReference type="PANTHER" id="PTHR12645:SF0">
    <property type="entry name" value="FAD-LINKED SULFHYDRYL OXIDASE ALR"/>
    <property type="match status" value="1"/>
</dbReference>
<keyword evidence="2 6" id="KW-0285">Flavoprotein</keyword>
<evidence type="ECO:0000256" key="6">
    <source>
        <dbReference type="RuleBase" id="RU371123"/>
    </source>
</evidence>
<evidence type="ECO:0000256" key="4">
    <source>
        <dbReference type="ARBA" id="ARBA00023002"/>
    </source>
</evidence>
<comment type="catalytic activity">
    <reaction evidence="6">
        <text>2 R'C(R)SH + O2 = R'C(R)S-S(R)CR' + H2O2</text>
        <dbReference type="Rhea" id="RHEA:17357"/>
        <dbReference type="ChEBI" id="CHEBI:15379"/>
        <dbReference type="ChEBI" id="CHEBI:16240"/>
        <dbReference type="ChEBI" id="CHEBI:16520"/>
        <dbReference type="ChEBI" id="CHEBI:17412"/>
        <dbReference type="EC" id="1.8.3.2"/>
    </reaction>
</comment>
<organism evidence="9 10">
    <name type="scientific">Bremia lactucae</name>
    <name type="common">Lettuce downy mildew</name>
    <dbReference type="NCBI Taxonomy" id="4779"/>
    <lineage>
        <taxon>Eukaryota</taxon>
        <taxon>Sar</taxon>
        <taxon>Stramenopiles</taxon>
        <taxon>Oomycota</taxon>
        <taxon>Peronosporomycetes</taxon>
        <taxon>Peronosporales</taxon>
        <taxon>Peronosporaceae</taxon>
        <taxon>Bremia</taxon>
    </lineage>
</organism>
<evidence type="ECO:0000313" key="10">
    <source>
        <dbReference type="Proteomes" id="UP000294530"/>
    </source>
</evidence>